<organism evidence="2 3">
    <name type="scientific">Duganella guangzhouensis</name>
    <dbReference type="NCBI Taxonomy" id="2666084"/>
    <lineage>
        <taxon>Bacteria</taxon>
        <taxon>Pseudomonadati</taxon>
        <taxon>Pseudomonadota</taxon>
        <taxon>Betaproteobacteria</taxon>
        <taxon>Burkholderiales</taxon>
        <taxon>Oxalobacteraceae</taxon>
        <taxon>Telluria group</taxon>
        <taxon>Duganella</taxon>
    </lineage>
</organism>
<name>A0A6I2L959_9BURK</name>
<dbReference type="EMBL" id="WKJK01000025">
    <property type="protein sequence ID" value="MRW94320.1"/>
    <property type="molecule type" value="Genomic_DNA"/>
</dbReference>
<keyword evidence="3" id="KW-1185">Reference proteome</keyword>
<gene>
    <name evidence="2" type="ORF">GJ699_30530</name>
</gene>
<dbReference type="Proteomes" id="UP000433309">
    <property type="component" value="Unassembled WGS sequence"/>
</dbReference>
<dbReference type="InterPro" id="IPR013424">
    <property type="entry name" value="Ice-binding_C"/>
</dbReference>
<protein>
    <submittedName>
        <fullName evidence="2">PEP-CTERM sorting domain-containing protein</fullName>
    </submittedName>
</protein>
<comment type="caution">
    <text evidence="2">The sequence shown here is derived from an EMBL/GenBank/DDBJ whole genome shotgun (WGS) entry which is preliminary data.</text>
</comment>
<dbReference type="AlphaFoldDB" id="A0A6I2L959"/>
<evidence type="ECO:0000313" key="3">
    <source>
        <dbReference type="Proteomes" id="UP000433309"/>
    </source>
</evidence>
<sequence length="187" mass="19420">MIGDLSGYSAVLAFTNYPPANPSGLGDILKQYVDNGGGLVINTYAFSDPWSITGGITNSGYAPLVNVGSNGYVSGLLVQTAPSAIFTGVNLGTLTYFNNSNFSHPTLDAGATLLADDGYGINMIAINASGNIIANNTFPNLDPNNGDYYRLTANELLAVGAVPEPETYAMLLIGLSAIGFAAKRRKA</sequence>
<evidence type="ECO:0000313" key="2">
    <source>
        <dbReference type="EMBL" id="MRW94320.1"/>
    </source>
</evidence>
<reference evidence="2 3" key="1">
    <citation type="submission" date="2019-11" db="EMBL/GenBank/DDBJ databases">
        <title>Novel species isolated from a subtropical stream in China.</title>
        <authorList>
            <person name="Lu H."/>
        </authorList>
    </citation>
    <scope>NUCLEOTIDE SEQUENCE [LARGE SCALE GENOMIC DNA]</scope>
    <source>
        <strain evidence="2 3">FT80W</strain>
    </source>
</reference>
<accession>A0A6I2L959</accession>
<feature type="domain" description="Ice-binding protein C-terminal" evidence="1">
    <location>
        <begin position="161"/>
        <end position="185"/>
    </location>
</feature>
<dbReference type="NCBIfam" id="TIGR02595">
    <property type="entry name" value="PEP_CTERM"/>
    <property type="match status" value="1"/>
</dbReference>
<proteinExistence type="predicted"/>
<dbReference type="Pfam" id="PF07589">
    <property type="entry name" value="PEP-CTERM"/>
    <property type="match status" value="1"/>
</dbReference>
<evidence type="ECO:0000259" key="1">
    <source>
        <dbReference type="Pfam" id="PF07589"/>
    </source>
</evidence>